<dbReference type="OMA" id="QNSSTWR"/>
<organism evidence="2 3">
    <name type="scientific">Trypanosoma congolense (strain IL3000)</name>
    <dbReference type="NCBI Taxonomy" id="1068625"/>
    <lineage>
        <taxon>Eukaryota</taxon>
        <taxon>Discoba</taxon>
        <taxon>Euglenozoa</taxon>
        <taxon>Kinetoplastea</taxon>
        <taxon>Metakinetoplastina</taxon>
        <taxon>Trypanosomatida</taxon>
        <taxon>Trypanosomatidae</taxon>
        <taxon>Trypanosoma</taxon>
        <taxon>Nannomonas</taxon>
    </lineage>
</organism>
<name>F9W560_TRYCI</name>
<keyword evidence="3" id="KW-1185">Reference proteome</keyword>
<reference evidence="2 3" key="2">
    <citation type="journal article" date="2012" name="Proc. Natl. Acad. Sci. U.S.A.">
        <title>Antigenic diversity is generated by distinct evolutionary mechanisms in African trypanosome species.</title>
        <authorList>
            <person name="Jackson A.P."/>
            <person name="Berry A."/>
            <person name="Aslett M."/>
            <person name="Allison H.C."/>
            <person name="Burton P."/>
            <person name="Vavrova-Anderson J."/>
            <person name="Brown R."/>
            <person name="Browne H."/>
            <person name="Corton N."/>
            <person name="Hauser H."/>
            <person name="Gamble J."/>
            <person name="Gilderthorp R."/>
            <person name="Marcello L."/>
            <person name="McQuillan J."/>
            <person name="Otto T.D."/>
            <person name="Quail M.A."/>
            <person name="Sanders M.J."/>
            <person name="van Tonder A."/>
            <person name="Ginger M.L."/>
            <person name="Field M.C."/>
            <person name="Barry J.D."/>
            <person name="Hertz-Fowler C."/>
            <person name="Berriman M."/>
        </authorList>
    </citation>
    <scope>NUCLEOTIDE SEQUENCE [LARGE SCALE GENOMIC DNA]</scope>
    <source>
        <strain evidence="2 3">IL3000</strain>
    </source>
</reference>
<proteinExistence type="predicted"/>
<dbReference type="AlphaFoldDB" id="F9W560"/>
<dbReference type="Proteomes" id="UP000000702">
    <property type="component" value="Unassembled WGS sequence"/>
</dbReference>
<comment type="caution">
    <text evidence="2">The sequence shown here is derived from an EMBL/GenBank/DDBJ whole genome shotgun (WGS) entry which is preliminary data.</text>
</comment>
<dbReference type="VEuPathDB" id="TriTrypDB:TcIL3000_0_32010"/>
<reference evidence="3" key="1">
    <citation type="submission" date="2011-07" db="EMBL/GenBank/DDBJ databases">
        <title>Divergent evolution of antigenic variation in African trypanosomes.</title>
        <authorList>
            <person name="Jackson A.P."/>
            <person name="Berry A."/>
            <person name="Allison H.C."/>
            <person name="Burton P."/>
            <person name="Anderson J."/>
            <person name="Aslett M."/>
            <person name="Brown R."/>
            <person name="Corton N."/>
            <person name="Harris D."/>
            <person name="Hauser H."/>
            <person name="Gamble J."/>
            <person name="Gilderthorp R."/>
            <person name="McQuillan J."/>
            <person name="Quail M.A."/>
            <person name="Sanders M."/>
            <person name="Van Tonder A."/>
            <person name="Ginger M.L."/>
            <person name="Donelson J.E."/>
            <person name="Field M.C."/>
            <person name="Barry J.D."/>
            <person name="Berriman M."/>
            <person name="Hertz-Fowler C."/>
        </authorList>
    </citation>
    <scope>NUCLEOTIDE SEQUENCE [LARGE SCALE GENOMIC DNA]</scope>
    <source>
        <strain evidence="3">IL3000</strain>
    </source>
</reference>
<gene>
    <name evidence="2" type="ORF">TCIL3000_0_32010</name>
</gene>
<dbReference type="EMBL" id="CAEQ01000662">
    <property type="protein sequence ID" value="CCD12307.1"/>
    <property type="molecule type" value="Genomic_DNA"/>
</dbReference>
<evidence type="ECO:0000313" key="2">
    <source>
        <dbReference type="EMBL" id="CCD12307.1"/>
    </source>
</evidence>
<feature type="compositionally biased region" description="Basic and acidic residues" evidence="1">
    <location>
        <begin position="64"/>
        <end position="84"/>
    </location>
</feature>
<sequence length="214" mass="23247">MSTLPQCSPDGAHRHARANVDRPREYWDYETVPYVGGQVNSFSSGRHLGGLSNQIENSFSHTVTGDRHTSLMPRDAWRSKDRRGSYSSSGTLPTMSTCGGLTRSSTLPTVNIEDGAVRASGDNVIMQGLETCVGDFPLALSGDRECSLELNDVPPVECPSVIVVDDSDPIWHYVLFSRSLSSGCDSRQGATAPRARPVVVPHRPAFPLVMERMG</sequence>
<feature type="compositionally biased region" description="Polar residues" evidence="1">
    <location>
        <begin position="85"/>
        <end position="100"/>
    </location>
</feature>
<accession>F9W560</accession>
<protein>
    <submittedName>
        <fullName evidence="2">WGS project CAEQ00000000 data, annotated contig 1278</fullName>
    </submittedName>
</protein>
<evidence type="ECO:0000313" key="3">
    <source>
        <dbReference type="Proteomes" id="UP000000702"/>
    </source>
</evidence>
<feature type="region of interest" description="Disordered" evidence="1">
    <location>
        <begin position="64"/>
        <end position="100"/>
    </location>
</feature>
<evidence type="ECO:0000256" key="1">
    <source>
        <dbReference type="SAM" id="MobiDB-lite"/>
    </source>
</evidence>